<evidence type="ECO:0000256" key="1">
    <source>
        <dbReference type="ARBA" id="ARBA00005495"/>
    </source>
</evidence>
<evidence type="ECO:0000313" key="5">
    <source>
        <dbReference type="EMBL" id="KAJ4391650.1"/>
    </source>
</evidence>
<dbReference type="PANTHER" id="PTHR28620">
    <property type="entry name" value="CENTROMERE PROTEIN V"/>
    <property type="match status" value="1"/>
</dbReference>
<dbReference type="InterPro" id="IPR052355">
    <property type="entry name" value="CENP-V-like"/>
</dbReference>
<comment type="caution">
    <text evidence="5">The sequence shown here is derived from an EMBL/GenBank/DDBJ whole genome shotgun (WGS) entry which is preliminary data.</text>
</comment>
<dbReference type="GO" id="GO:0046872">
    <property type="term" value="F:metal ion binding"/>
    <property type="evidence" value="ECO:0007669"/>
    <property type="project" value="UniProtKB-KW"/>
</dbReference>
<evidence type="ECO:0000259" key="4">
    <source>
        <dbReference type="PROSITE" id="PS51891"/>
    </source>
</evidence>
<dbReference type="OrthoDB" id="2993351at2759"/>
<gene>
    <name evidence="5" type="ORF">N0V93_005269</name>
</gene>
<organism evidence="5 6">
    <name type="scientific">Gnomoniopsis smithogilvyi</name>
    <dbReference type="NCBI Taxonomy" id="1191159"/>
    <lineage>
        <taxon>Eukaryota</taxon>
        <taxon>Fungi</taxon>
        <taxon>Dikarya</taxon>
        <taxon>Ascomycota</taxon>
        <taxon>Pezizomycotina</taxon>
        <taxon>Sordariomycetes</taxon>
        <taxon>Sordariomycetidae</taxon>
        <taxon>Diaporthales</taxon>
        <taxon>Gnomoniaceae</taxon>
        <taxon>Gnomoniopsis</taxon>
    </lineage>
</organism>
<evidence type="ECO:0000256" key="2">
    <source>
        <dbReference type="ARBA" id="ARBA00022723"/>
    </source>
</evidence>
<dbReference type="PROSITE" id="PS51891">
    <property type="entry name" value="CENP_V_GFA"/>
    <property type="match status" value="1"/>
</dbReference>
<dbReference type="Proteomes" id="UP001140453">
    <property type="component" value="Unassembled WGS sequence"/>
</dbReference>
<keyword evidence="2" id="KW-0479">Metal-binding</keyword>
<dbReference type="InterPro" id="IPR006913">
    <property type="entry name" value="CENP-V/GFA"/>
</dbReference>
<keyword evidence="3" id="KW-0862">Zinc</keyword>
<dbReference type="Pfam" id="PF04828">
    <property type="entry name" value="GFA"/>
    <property type="match status" value="1"/>
</dbReference>
<dbReference type="Gene3D" id="2.170.150.70">
    <property type="match status" value="1"/>
</dbReference>
<evidence type="ECO:0000256" key="3">
    <source>
        <dbReference type="ARBA" id="ARBA00022833"/>
    </source>
</evidence>
<evidence type="ECO:0000313" key="6">
    <source>
        <dbReference type="Proteomes" id="UP001140453"/>
    </source>
</evidence>
<sequence>MAEESLATYRGNCHCAAFVYTVKLPEIKEYTQCNCSICHKKGYSWVFPGSPEFVHGSLDQLTAYTFNDGHFKHLFCPTCGTPLLSELSQIPGDKRLGFNIRAVQNVDVWKLKAKPWDGKALPGSYRAPIYKGPEPSPEIEDGHTYHGSCHCGAVTMAVKSSNSACRNAADEKLETLSDHHKAWWKRVQARRNITLRCLNNFDCSNLNTRKLDGWSLVDPIYENP</sequence>
<reference evidence="5" key="1">
    <citation type="submission" date="2022-10" db="EMBL/GenBank/DDBJ databases">
        <title>Tapping the CABI collections for fungal endophytes: first genome assemblies for Collariella, Neodidymelliopsis, Ascochyta clinopodiicola, Didymella pomorum, Didymosphaeria variabile, Neocosmospora piperis and Neocucurbitaria cava.</title>
        <authorList>
            <person name="Hill R."/>
        </authorList>
    </citation>
    <scope>NUCLEOTIDE SEQUENCE</scope>
    <source>
        <strain evidence="5">IMI 355082</strain>
    </source>
</reference>
<dbReference type="AlphaFoldDB" id="A0A9W8YUA0"/>
<dbReference type="InterPro" id="IPR011057">
    <property type="entry name" value="Mss4-like_sf"/>
</dbReference>
<protein>
    <recommendedName>
        <fullName evidence="4">CENP-V/GFA domain-containing protein</fullName>
    </recommendedName>
</protein>
<dbReference type="PANTHER" id="PTHR28620:SF1">
    <property type="entry name" value="CENP-V_GFA DOMAIN-CONTAINING PROTEIN"/>
    <property type="match status" value="1"/>
</dbReference>
<dbReference type="EMBL" id="JAPEVB010000003">
    <property type="protein sequence ID" value="KAJ4391650.1"/>
    <property type="molecule type" value="Genomic_DNA"/>
</dbReference>
<name>A0A9W8YUA0_9PEZI</name>
<dbReference type="GO" id="GO:0016846">
    <property type="term" value="F:carbon-sulfur lyase activity"/>
    <property type="evidence" value="ECO:0007669"/>
    <property type="project" value="InterPro"/>
</dbReference>
<comment type="similarity">
    <text evidence="1">Belongs to the Gfa family.</text>
</comment>
<accession>A0A9W8YUA0</accession>
<feature type="domain" description="CENP-V/GFA" evidence="4">
    <location>
        <begin position="9"/>
        <end position="117"/>
    </location>
</feature>
<keyword evidence="6" id="KW-1185">Reference proteome</keyword>
<dbReference type="SUPFAM" id="SSF51316">
    <property type="entry name" value="Mss4-like"/>
    <property type="match status" value="1"/>
</dbReference>
<proteinExistence type="inferred from homology"/>